<name>A0ABT2RQ02_9FIRM</name>
<keyword evidence="1" id="KW-0067">ATP-binding</keyword>
<reference evidence="1 2" key="1">
    <citation type="journal article" date="2021" name="ISME Commun">
        <title>Automated analysis of genomic sequences facilitates high-throughput and comprehensive description of bacteria.</title>
        <authorList>
            <person name="Hitch T.C.A."/>
        </authorList>
    </citation>
    <scope>NUCLEOTIDE SEQUENCE [LARGE SCALE GENOMIC DNA]</scope>
    <source>
        <strain evidence="1 2">Sanger_03</strain>
    </source>
</reference>
<dbReference type="EMBL" id="JAOQJU010000019">
    <property type="protein sequence ID" value="MCU6687448.1"/>
    <property type="molecule type" value="Genomic_DNA"/>
</dbReference>
<evidence type="ECO:0000313" key="1">
    <source>
        <dbReference type="EMBL" id="MCU6687448.1"/>
    </source>
</evidence>
<accession>A0ABT2RQ02</accession>
<dbReference type="GO" id="GO:0005524">
    <property type="term" value="F:ATP binding"/>
    <property type="evidence" value="ECO:0007669"/>
    <property type="project" value="UniProtKB-KW"/>
</dbReference>
<sequence>MAQNIESIPEARLLLMSLRSVGYTEETAIADIIDNSISADATAIHINFYWDKQKIIISDNGKGMAKESLIRNMRIGSADPAEIRKVKDLGRFGMGMKTAAFSLGKRLTVVTKSDGNYSNAAWDLDAVTEIGWKLLIQEDNELAEYYPLIKDEGTVVIIEKLDRLIDSTNLSKSKNRFYRMIDRTEKHISLTFHRFIEEEGISLYLQGKPIVAWNPFILENRATEEKPEEYCYSEDGNHLVVIQPYILPHKTKFALKEDYDKAGGFKGWNFHQGFYVYRNKRLIVYGTWFDYVKKEPAYNLARIKLDITSDSDELWSIDIKKSTASLPLFVKDTIEHIIDVTVENSARVYNSRGTYSRNSTVPNLSYVWEQRKVNGRYTFHINKKHTLLTKVKEQLDDHGKEALAAYLALIENFAPFMVSGVTATLQGAASTHKTDISSIEYRTEVSELKRYMALFKKQGFTNEEIRTTFLEMSNYRHLKQIILQMTEEES</sequence>
<dbReference type="Pfam" id="PF13589">
    <property type="entry name" value="HATPase_c_3"/>
    <property type="match status" value="1"/>
</dbReference>
<gene>
    <name evidence="1" type="ORF">OCV99_13055</name>
</gene>
<protein>
    <submittedName>
        <fullName evidence="1">ATP-binding protein</fullName>
    </submittedName>
</protein>
<dbReference type="Proteomes" id="UP001652431">
    <property type="component" value="Unassembled WGS sequence"/>
</dbReference>
<evidence type="ECO:0000313" key="2">
    <source>
        <dbReference type="Proteomes" id="UP001652431"/>
    </source>
</evidence>
<dbReference type="Gene3D" id="3.30.565.10">
    <property type="entry name" value="Histidine kinase-like ATPase, C-terminal domain"/>
    <property type="match status" value="1"/>
</dbReference>
<proteinExistence type="predicted"/>
<comment type="caution">
    <text evidence="1">The sequence shown here is derived from an EMBL/GenBank/DDBJ whole genome shotgun (WGS) entry which is preliminary data.</text>
</comment>
<keyword evidence="1" id="KW-0547">Nucleotide-binding</keyword>
<dbReference type="SUPFAM" id="SSF55874">
    <property type="entry name" value="ATPase domain of HSP90 chaperone/DNA topoisomerase II/histidine kinase"/>
    <property type="match status" value="1"/>
</dbReference>
<keyword evidence="2" id="KW-1185">Reference proteome</keyword>
<dbReference type="InterPro" id="IPR036890">
    <property type="entry name" value="HATPase_C_sf"/>
</dbReference>
<organism evidence="1 2">
    <name type="scientific">Dorea acetigenes</name>
    <dbReference type="NCBI Taxonomy" id="2981787"/>
    <lineage>
        <taxon>Bacteria</taxon>
        <taxon>Bacillati</taxon>
        <taxon>Bacillota</taxon>
        <taxon>Clostridia</taxon>
        <taxon>Lachnospirales</taxon>
        <taxon>Lachnospiraceae</taxon>
        <taxon>Dorea</taxon>
    </lineage>
</organism>
<dbReference type="RefSeq" id="WP_158371137.1">
    <property type="nucleotide sequence ID" value="NZ_JAOQJU010000019.1"/>
</dbReference>